<feature type="non-terminal residue" evidence="1">
    <location>
        <position position="1"/>
    </location>
</feature>
<comment type="caution">
    <text evidence="1">The sequence shown here is derived from an EMBL/GenBank/DDBJ whole genome shotgun (WGS) entry which is preliminary data.</text>
</comment>
<feature type="non-terminal residue" evidence="1">
    <location>
        <position position="159"/>
    </location>
</feature>
<proteinExistence type="predicted"/>
<evidence type="ECO:0000313" key="1">
    <source>
        <dbReference type="EMBL" id="CAG8854131.1"/>
    </source>
</evidence>
<name>A0ABN7XFS6_GIGMA</name>
<evidence type="ECO:0000313" key="2">
    <source>
        <dbReference type="Proteomes" id="UP000789901"/>
    </source>
</evidence>
<sequence>YHLDLTEYDRLSDFIKVKILNKQDLMSLFNQTTSGLGFFFNKDQKKVRMLGNNALNDIKNIPIKIPDLSHEAFNVLKNFNNELRDYYNNSDPMVNIARSKYFFIDAKIDKLTYLNYPFIRVLVLDKYPLNYLKFYIVKFFKSLNVKKTFNVLYNIDKDK</sequence>
<dbReference type="Proteomes" id="UP000789901">
    <property type="component" value="Unassembled WGS sequence"/>
</dbReference>
<accession>A0ABN7XFS6</accession>
<dbReference type="EMBL" id="CAJVQB010133742">
    <property type="protein sequence ID" value="CAG8854131.1"/>
    <property type="molecule type" value="Genomic_DNA"/>
</dbReference>
<organism evidence="1 2">
    <name type="scientific">Gigaspora margarita</name>
    <dbReference type="NCBI Taxonomy" id="4874"/>
    <lineage>
        <taxon>Eukaryota</taxon>
        <taxon>Fungi</taxon>
        <taxon>Fungi incertae sedis</taxon>
        <taxon>Mucoromycota</taxon>
        <taxon>Glomeromycotina</taxon>
        <taxon>Glomeromycetes</taxon>
        <taxon>Diversisporales</taxon>
        <taxon>Gigasporaceae</taxon>
        <taxon>Gigaspora</taxon>
    </lineage>
</organism>
<gene>
    <name evidence="1" type="ORF">GMARGA_LOCUS42952</name>
</gene>
<reference evidence="1 2" key="1">
    <citation type="submission" date="2021-06" db="EMBL/GenBank/DDBJ databases">
        <authorList>
            <person name="Kallberg Y."/>
            <person name="Tangrot J."/>
            <person name="Rosling A."/>
        </authorList>
    </citation>
    <scope>NUCLEOTIDE SEQUENCE [LARGE SCALE GENOMIC DNA]</scope>
    <source>
        <strain evidence="1 2">120-4 pot B 10/14</strain>
    </source>
</reference>
<keyword evidence="2" id="KW-1185">Reference proteome</keyword>
<protein>
    <submittedName>
        <fullName evidence="1">41061_t:CDS:1</fullName>
    </submittedName>
</protein>